<proteinExistence type="predicted"/>
<reference evidence="1" key="1">
    <citation type="submission" date="2022-01" db="EMBL/GenBank/DDBJ databases">
        <authorList>
            <person name="King R."/>
        </authorList>
    </citation>
    <scope>NUCLEOTIDE SEQUENCE</scope>
</reference>
<evidence type="ECO:0000313" key="2">
    <source>
        <dbReference type="Proteomes" id="UP001153709"/>
    </source>
</evidence>
<dbReference type="AlphaFoldDB" id="A0A9N9X9U3"/>
<protein>
    <submittedName>
        <fullName evidence="1">Uncharacterized protein</fullName>
    </submittedName>
</protein>
<gene>
    <name evidence="1" type="ORF">DIABBA_LOCUS4264</name>
</gene>
<dbReference type="EMBL" id="OU898277">
    <property type="protein sequence ID" value="CAG9830569.1"/>
    <property type="molecule type" value="Genomic_DNA"/>
</dbReference>
<sequence length="52" mass="6287">MKQLLISNDLFLSLKLRLVKCYIFPILLYGVEAWTLTKTLTRKLEAFEMWMY</sequence>
<dbReference type="Proteomes" id="UP001153709">
    <property type="component" value="Chromosome 2"/>
</dbReference>
<keyword evidence="2" id="KW-1185">Reference proteome</keyword>
<organism evidence="1 2">
    <name type="scientific">Diabrotica balteata</name>
    <name type="common">Banded cucumber beetle</name>
    <dbReference type="NCBI Taxonomy" id="107213"/>
    <lineage>
        <taxon>Eukaryota</taxon>
        <taxon>Metazoa</taxon>
        <taxon>Ecdysozoa</taxon>
        <taxon>Arthropoda</taxon>
        <taxon>Hexapoda</taxon>
        <taxon>Insecta</taxon>
        <taxon>Pterygota</taxon>
        <taxon>Neoptera</taxon>
        <taxon>Endopterygota</taxon>
        <taxon>Coleoptera</taxon>
        <taxon>Polyphaga</taxon>
        <taxon>Cucujiformia</taxon>
        <taxon>Chrysomeloidea</taxon>
        <taxon>Chrysomelidae</taxon>
        <taxon>Galerucinae</taxon>
        <taxon>Diabroticina</taxon>
        <taxon>Diabroticites</taxon>
        <taxon>Diabrotica</taxon>
    </lineage>
</organism>
<dbReference type="OrthoDB" id="425681at2759"/>
<evidence type="ECO:0000313" key="1">
    <source>
        <dbReference type="EMBL" id="CAG9830569.1"/>
    </source>
</evidence>
<name>A0A9N9X9U3_DIABA</name>
<accession>A0A9N9X9U3</accession>